<evidence type="ECO:0000313" key="5">
    <source>
        <dbReference type="Proteomes" id="UP000651482"/>
    </source>
</evidence>
<organism evidence="4 5">
    <name type="scientific">Yeguia hominis</name>
    <dbReference type="NCBI Taxonomy" id="2763662"/>
    <lineage>
        <taxon>Bacteria</taxon>
        <taxon>Bacillati</taxon>
        <taxon>Bacillota</taxon>
        <taxon>Clostridia</taxon>
        <taxon>Eubacteriales</taxon>
        <taxon>Yeguiaceae</taxon>
        <taxon>Yeguia</taxon>
    </lineage>
</organism>
<gene>
    <name evidence="4" type="ORF">IAG03_04205</name>
</gene>
<dbReference type="Pfam" id="PF01522">
    <property type="entry name" value="Polysacc_deac_1"/>
    <property type="match status" value="1"/>
</dbReference>
<dbReference type="GO" id="GO:0005975">
    <property type="term" value="P:carbohydrate metabolic process"/>
    <property type="evidence" value="ECO:0007669"/>
    <property type="project" value="InterPro"/>
</dbReference>
<sequence length="300" mass="33855">MFRVWKIRWRRLFAAAAAVILTGSATAAVFAAQRKSTAAPAAEVVSSASDEEIKLPIIMYHSLLKDSAYHGKYVISPDLLEQDLQYLSQNGYTPVHMAQVIAYVQEGTPLPEKPVILSFDDGYYNNYLYAYPLAQKYRMKLIIAPIGYYTDLYSGTEDNHANYSHITWDQIREMSESGLVEFQNHTYNLHEYGARKGAGKQKGESFEAYAALLREDILPMQEKLLGCTGKTPDTMVFPFGDYCADSLKIIRSFGFQAAFTCNEQMNVLTRDPECLFTLGRFLRPSGIDSETYFTKRVGLS</sequence>
<protein>
    <submittedName>
        <fullName evidence="4">Polysaccharide deacetylase family protein</fullName>
    </submittedName>
</protein>
<dbReference type="InterPro" id="IPR011330">
    <property type="entry name" value="Glyco_hydro/deAcase_b/a-brl"/>
</dbReference>
<dbReference type="Proteomes" id="UP000651482">
    <property type="component" value="Unassembled WGS sequence"/>
</dbReference>
<evidence type="ECO:0000259" key="3">
    <source>
        <dbReference type="PROSITE" id="PS51677"/>
    </source>
</evidence>
<comment type="caution">
    <text evidence="4">The sequence shown here is derived from an EMBL/GenBank/DDBJ whole genome shotgun (WGS) entry which is preliminary data.</text>
</comment>
<proteinExistence type="predicted"/>
<reference evidence="4" key="1">
    <citation type="submission" date="2020-08" db="EMBL/GenBank/DDBJ databases">
        <title>Genome public.</title>
        <authorList>
            <person name="Liu C."/>
            <person name="Sun Q."/>
        </authorList>
    </citation>
    <scope>NUCLEOTIDE SEQUENCE</scope>
    <source>
        <strain evidence="4">NSJ-40</strain>
    </source>
</reference>
<evidence type="ECO:0000256" key="1">
    <source>
        <dbReference type="ARBA" id="ARBA00022729"/>
    </source>
</evidence>
<accession>A0A926D6B4</accession>
<dbReference type="PROSITE" id="PS51677">
    <property type="entry name" value="NODB"/>
    <property type="match status" value="1"/>
</dbReference>
<dbReference type="Gene3D" id="3.20.20.370">
    <property type="entry name" value="Glycoside hydrolase/deacetylase"/>
    <property type="match status" value="1"/>
</dbReference>
<feature type="domain" description="NodB homology" evidence="3">
    <location>
        <begin position="113"/>
        <end position="300"/>
    </location>
</feature>
<feature type="chain" id="PRO_5037840474" evidence="2">
    <location>
        <begin position="28"/>
        <end position="300"/>
    </location>
</feature>
<evidence type="ECO:0000256" key="2">
    <source>
        <dbReference type="SAM" id="SignalP"/>
    </source>
</evidence>
<dbReference type="InterPro" id="IPR051398">
    <property type="entry name" value="Polysacch_Deacetylase"/>
</dbReference>
<dbReference type="RefSeq" id="WP_249318562.1">
    <property type="nucleotide sequence ID" value="NZ_JACRSN010000004.1"/>
</dbReference>
<dbReference type="PANTHER" id="PTHR34216">
    <property type="match status" value="1"/>
</dbReference>
<dbReference type="PANTHER" id="PTHR34216:SF7">
    <property type="entry name" value="POLY-BETA-1,6-N-ACETYL-D-GLUCOSAMINE N-DEACETYLASE"/>
    <property type="match status" value="1"/>
</dbReference>
<keyword evidence="5" id="KW-1185">Reference proteome</keyword>
<dbReference type="SUPFAM" id="SSF88713">
    <property type="entry name" value="Glycoside hydrolase/deacetylase"/>
    <property type="match status" value="1"/>
</dbReference>
<dbReference type="EMBL" id="JACRSN010000004">
    <property type="protein sequence ID" value="MBC8533215.1"/>
    <property type="molecule type" value="Genomic_DNA"/>
</dbReference>
<dbReference type="AlphaFoldDB" id="A0A926D6B4"/>
<dbReference type="InterPro" id="IPR002509">
    <property type="entry name" value="NODB_dom"/>
</dbReference>
<name>A0A926D6B4_9FIRM</name>
<keyword evidence="1 2" id="KW-0732">Signal</keyword>
<dbReference type="GO" id="GO:0016810">
    <property type="term" value="F:hydrolase activity, acting on carbon-nitrogen (but not peptide) bonds"/>
    <property type="evidence" value="ECO:0007669"/>
    <property type="project" value="InterPro"/>
</dbReference>
<evidence type="ECO:0000313" key="4">
    <source>
        <dbReference type="EMBL" id="MBC8533215.1"/>
    </source>
</evidence>
<feature type="signal peptide" evidence="2">
    <location>
        <begin position="1"/>
        <end position="27"/>
    </location>
</feature>